<evidence type="ECO:0000259" key="15">
    <source>
        <dbReference type="Pfam" id="PF00133"/>
    </source>
</evidence>
<dbReference type="AlphaFoldDB" id="X1U310"/>
<comment type="catalytic activity">
    <reaction evidence="14">
        <text>tRNA(Ile) + L-isoleucine + ATP = L-isoleucyl-tRNA(Ile) + AMP + diphosphate</text>
        <dbReference type="Rhea" id="RHEA:11060"/>
        <dbReference type="Rhea" id="RHEA-COMP:9666"/>
        <dbReference type="Rhea" id="RHEA-COMP:9695"/>
        <dbReference type="ChEBI" id="CHEBI:30616"/>
        <dbReference type="ChEBI" id="CHEBI:33019"/>
        <dbReference type="ChEBI" id="CHEBI:58045"/>
        <dbReference type="ChEBI" id="CHEBI:78442"/>
        <dbReference type="ChEBI" id="CHEBI:78528"/>
        <dbReference type="ChEBI" id="CHEBI:456215"/>
        <dbReference type="EC" id="6.1.1.5"/>
    </reaction>
</comment>
<evidence type="ECO:0000256" key="5">
    <source>
        <dbReference type="ARBA" id="ARBA00022490"/>
    </source>
</evidence>
<keyword evidence="11" id="KW-0648">Protein biosynthesis</keyword>
<comment type="function">
    <text evidence="13">Catalyzes the attachment of isoleucine to tRNA(Ile). As IleRS can inadvertently accommodate and process structurally similar amino acids such as valine, to avoid such errors it has two additional distinct tRNA(Ile)-dependent editing activities. One activity is designated as 'pretransfer' editing and involves the hydrolysis of activated Val-AMP. The other activity is designated 'posttransfer' editing and involves deacylation of mischarged Val-tRNA(Ile).</text>
</comment>
<comment type="cofactor">
    <cofactor evidence="1">
        <name>Zn(2+)</name>
        <dbReference type="ChEBI" id="CHEBI:29105"/>
    </cofactor>
</comment>
<dbReference type="GO" id="GO:0046872">
    <property type="term" value="F:metal ion binding"/>
    <property type="evidence" value="ECO:0007669"/>
    <property type="project" value="UniProtKB-KW"/>
</dbReference>
<evidence type="ECO:0000256" key="7">
    <source>
        <dbReference type="ARBA" id="ARBA00022723"/>
    </source>
</evidence>
<keyword evidence="9" id="KW-0862">Zinc</keyword>
<keyword evidence="10" id="KW-0067">ATP-binding</keyword>
<dbReference type="GO" id="GO:0002161">
    <property type="term" value="F:aminoacyl-tRNA deacylase activity"/>
    <property type="evidence" value="ECO:0007669"/>
    <property type="project" value="InterPro"/>
</dbReference>
<dbReference type="Gene3D" id="3.40.50.620">
    <property type="entry name" value="HUPs"/>
    <property type="match status" value="1"/>
</dbReference>
<dbReference type="GO" id="GO:0005737">
    <property type="term" value="C:cytoplasm"/>
    <property type="evidence" value="ECO:0007669"/>
    <property type="project" value="UniProtKB-SubCell"/>
</dbReference>
<dbReference type="InterPro" id="IPR002300">
    <property type="entry name" value="aa-tRNA-synth_Ia"/>
</dbReference>
<dbReference type="InterPro" id="IPR023586">
    <property type="entry name" value="Ile-tRNA-ligase_type2"/>
</dbReference>
<evidence type="ECO:0000256" key="2">
    <source>
        <dbReference type="ARBA" id="ARBA00004496"/>
    </source>
</evidence>
<comment type="subcellular location">
    <subcellularLocation>
        <location evidence="2">Cytoplasm</location>
    </subcellularLocation>
</comment>
<dbReference type="SUPFAM" id="SSF50677">
    <property type="entry name" value="ValRS/IleRS/LeuRS editing domain"/>
    <property type="match status" value="1"/>
</dbReference>
<keyword evidence="12" id="KW-0030">Aminoacyl-tRNA synthetase</keyword>
<evidence type="ECO:0000256" key="12">
    <source>
        <dbReference type="ARBA" id="ARBA00023146"/>
    </source>
</evidence>
<dbReference type="EMBL" id="BARW01010036">
    <property type="protein sequence ID" value="GAI86689.1"/>
    <property type="molecule type" value="Genomic_DNA"/>
</dbReference>
<dbReference type="Pfam" id="PF00133">
    <property type="entry name" value="tRNA-synt_1"/>
    <property type="match status" value="1"/>
</dbReference>
<feature type="domain" description="Aminoacyl-tRNA synthetase class Ia" evidence="15">
    <location>
        <begin position="12"/>
        <end position="196"/>
    </location>
</feature>
<dbReference type="GO" id="GO:0004822">
    <property type="term" value="F:isoleucine-tRNA ligase activity"/>
    <property type="evidence" value="ECO:0007669"/>
    <property type="project" value="UniProtKB-EC"/>
</dbReference>
<feature type="non-terminal residue" evidence="16">
    <location>
        <position position="285"/>
    </location>
</feature>
<keyword evidence="8" id="KW-0547">Nucleotide-binding</keyword>
<dbReference type="PANTHER" id="PTHR42780:SF1">
    <property type="entry name" value="ISOLEUCINE--TRNA LIGASE, CYTOPLASMIC"/>
    <property type="match status" value="1"/>
</dbReference>
<sequence>MSLEFPKIEKEILKFWKDNKIFEKTLKKTQKGPRFIFYDGPITVNARPGVHATLSRIFKDVIPRFKTMQGFYVERKNGWDTHGLPVELEVEKNLRFKTKKDIEKFGIEKFNTECRKNVQKYLPLFRDLTEKIAYWVDMDNPYTTYDKQYMETLWWIIKQIWDKGLLYQDFKVVPYCPRCGTSLSSHEVAQGYQKIKDLSIYLKFPVKGEKNTYLLVWTTTPWTLPGNVAVAANPGFTYVKVKAGEEFLILAKERLDVLDKEYKIVEELKGKELLGLEYEPLFDFV</sequence>
<gene>
    <name evidence="16" type="ORF">S12H4_19938</name>
</gene>
<comment type="caution">
    <text evidence="16">The sequence shown here is derived from an EMBL/GenBank/DDBJ whole genome shotgun (WGS) entry which is preliminary data.</text>
</comment>
<dbReference type="InterPro" id="IPR002301">
    <property type="entry name" value="Ile-tRNA-ligase"/>
</dbReference>
<evidence type="ECO:0000256" key="6">
    <source>
        <dbReference type="ARBA" id="ARBA00022598"/>
    </source>
</evidence>
<evidence type="ECO:0000256" key="8">
    <source>
        <dbReference type="ARBA" id="ARBA00022741"/>
    </source>
</evidence>
<dbReference type="InterPro" id="IPR014729">
    <property type="entry name" value="Rossmann-like_a/b/a_fold"/>
</dbReference>
<dbReference type="InterPro" id="IPR009008">
    <property type="entry name" value="Val/Leu/Ile-tRNA-synth_edit"/>
</dbReference>
<proteinExistence type="predicted"/>
<reference evidence="16" key="1">
    <citation type="journal article" date="2014" name="Front. Microbiol.">
        <title>High frequency of phylogenetically diverse reductive dehalogenase-homologous genes in deep subseafloor sedimentary metagenomes.</title>
        <authorList>
            <person name="Kawai M."/>
            <person name="Futagami T."/>
            <person name="Toyoda A."/>
            <person name="Takaki Y."/>
            <person name="Nishi S."/>
            <person name="Hori S."/>
            <person name="Arai W."/>
            <person name="Tsubouchi T."/>
            <person name="Morono Y."/>
            <person name="Uchiyama I."/>
            <person name="Ito T."/>
            <person name="Fujiyama A."/>
            <person name="Inagaki F."/>
            <person name="Takami H."/>
        </authorList>
    </citation>
    <scope>NUCLEOTIDE SEQUENCE</scope>
    <source>
        <strain evidence="16">Expedition CK06-06</strain>
    </source>
</reference>
<name>X1U310_9ZZZZ</name>
<evidence type="ECO:0000256" key="3">
    <source>
        <dbReference type="ARBA" id="ARBA00011245"/>
    </source>
</evidence>
<evidence type="ECO:0000256" key="11">
    <source>
        <dbReference type="ARBA" id="ARBA00022917"/>
    </source>
</evidence>
<organism evidence="16">
    <name type="scientific">marine sediment metagenome</name>
    <dbReference type="NCBI Taxonomy" id="412755"/>
    <lineage>
        <taxon>unclassified sequences</taxon>
        <taxon>metagenomes</taxon>
        <taxon>ecological metagenomes</taxon>
    </lineage>
</organism>
<evidence type="ECO:0000256" key="4">
    <source>
        <dbReference type="ARBA" id="ARBA00013165"/>
    </source>
</evidence>
<evidence type="ECO:0000256" key="14">
    <source>
        <dbReference type="ARBA" id="ARBA00048359"/>
    </source>
</evidence>
<dbReference type="SUPFAM" id="SSF52374">
    <property type="entry name" value="Nucleotidylyl transferase"/>
    <property type="match status" value="1"/>
</dbReference>
<dbReference type="GO" id="GO:0005524">
    <property type="term" value="F:ATP binding"/>
    <property type="evidence" value="ECO:0007669"/>
    <property type="project" value="UniProtKB-KW"/>
</dbReference>
<keyword evidence="5" id="KW-0963">Cytoplasm</keyword>
<evidence type="ECO:0000256" key="1">
    <source>
        <dbReference type="ARBA" id="ARBA00001947"/>
    </source>
</evidence>
<protein>
    <recommendedName>
        <fullName evidence="4">isoleucine--tRNA ligase</fullName>
        <ecNumber evidence="4">6.1.1.5</ecNumber>
    </recommendedName>
</protein>
<keyword evidence="7" id="KW-0479">Metal-binding</keyword>
<dbReference type="GO" id="GO:0006428">
    <property type="term" value="P:isoleucyl-tRNA aminoacylation"/>
    <property type="evidence" value="ECO:0007669"/>
    <property type="project" value="InterPro"/>
</dbReference>
<evidence type="ECO:0000256" key="9">
    <source>
        <dbReference type="ARBA" id="ARBA00022833"/>
    </source>
</evidence>
<dbReference type="PANTHER" id="PTHR42780">
    <property type="entry name" value="SOLEUCYL-TRNA SYNTHETASE"/>
    <property type="match status" value="1"/>
</dbReference>
<evidence type="ECO:0000256" key="13">
    <source>
        <dbReference type="ARBA" id="ARBA00025217"/>
    </source>
</evidence>
<dbReference type="PRINTS" id="PR00984">
    <property type="entry name" value="TRNASYNTHILE"/>
</dbReference>
<evidence type="ECO:0000256" key="10">
    <source>
        <dbReference type="ARBA" id="ARBA00022840"/>
    </source>
</evidence>
<evidence type="ECO:0000313" key="16">
    <source>
        <dbReference type="EMBL" id="GAI86689.1"/>
    </source>
</evidence>
<dbReference type="EC" id="6.1.1.5" evidence="4"/>
<accession>X1U310</accession>
<dbReference type="FunFam" id="3.40.50.620:FF:000063">
    <property type="entry name" value="Isoleucine--tRNA ligase"/>
    <property type="match status" value="1"/>
</dbReference>
<keyword evidence="6" id="KW-0436">Ligase</keyword>
<dbReference type="Gene3D" id="3.90.740.10">
    <property type="entry name" value="Valyl/Leucyl/Isoleucyl-tRNA synthetase, editing domain"/>
    <property type="match status" value="1"/>
</dbReference>
<comment type="subunit">
    <text evidence="3">Monomer.</text>
</comment>